<keyword evidence="3" id="KW-0597">Phosphoprotein</keyword>
<organism evidence="8 9">
    <name type="scientific">Gekko japonicus</name>
    <name type="common">Schlegel's Japanese gecko</name>
    <dbReference type="NCBI Taxonomy" id="146911"/>
    <lineage>
        <taxon>Eukaryota</taxon>
        <taxon>Metazoa</taxon>
        <taxon>Chordata</taxon>
        <taxon>Craniata</taxon>
        <taxon>Vertebrata</taxon>
        <taxon>Euteleostomi</taxon>
        <taxon>Lepidosauria</taxon>
        <taxon>Squamata</taxon>
        <taxon>Bifurcata</taxon>
        <taxon>Gekkota</taxon>
        <taxon>Gekkonidae</taxon>
        <taxon>Gekkoninae</taxon>
        <taxon>Gekko</taxon>
    </lineage>
</organism>
<feature type="coiled-coil region" evidence="5">
    <location>
        <begin position="229"/>
        <end position="263"/>
    </location>
</feature>
<protein>
    <submittedName>
        <fullName evidence="9">GRIP and coiled-coil domain-containing protein 2</fullName>
    </submittedName>
</protein>
<dbReference type="PANTHER" id="PTHR18902">
    <property type="entry name" value="NUCLEAR MITOTIC APPARATUS PROTEIN 1-RELATED"/>
    <property type="match status" value="1"/>
</dbReference>
<dbReference type="InterPro" id="IPR032023">
    <property type="entry name" value="GCC2_Rab_bind"/>
</dbReference>
<evidence type="ECO:0000256" key="1">
    <source>
        <dbReference type="ARBA" id="ARBA00004496"/>
    </source>
</evidence>
<keyword evidence="4 5" id="KW-0175">Coiled coil</keyword>
<feature type="coiled-coil region" evidence="5">
    <location>
        <begin position="1"/>
        <end position="60"/>
    </location>
</feature>
<evidence type="ECO:0000256" key="6">
    <source>
        <dbReference type="SAM" id="MobiDB-lite"/>
    </source>
</evidence>
<evidence type="ECO:0000256" key="5">
    <source>
        <dbReference type="SAM" id="Coils"/>
    </source>
</evidence>
<sequence>REHLENVIDQLKIKLQDTQHNLQINVAELQALQSEHDTLLERHNKILQETVAKEAELREKLCTIQSENMVMKSEHAQTTSQLTAQNEALRNSFRDQVRHLQEEHRKTVETLQQQLSKVEAQLFQLKSEPSSKSPPPPNIPTKNLRERRNTDLPLLDVHTVAREEGEGMETTDTESVSSASTYVPSLEQLLNTPDTKLEPPQWQAELTKEELVEKLNTTTKSADHLNGLLRESEATNVILMEQIKLLKSEIRRLERNQEREKSVANLEYLKNVLLQFIFLKSGSERERLLPVIDTMLQLSPEEKGKLVAIAQGEEDSTSQPAGWASYLHSWSGLR</sequence>
<accession>A0ABM1KNA8</accession>
<dbReference type="Gene3D" id="1.10.220.60">
    <property type="entry name" value="GRIP domain"/>
    <property type="match status" value="1"/>
</dbReference>
<keyword evidence="2" id="KW-0963">Cytoplasm</keyword>
<feature type="domain" description="GRIP" evidence="7">
    <location>
        <begin position="259"/>
        <end position="309"/>
    </location>
</feature>
<dbReference type="Proteomes" id="UP000694871">
    <property type="component" value="Unplaced"/>
</dbReference>
<dbReference type="SMART" id="SM00755">
    <property type="entry name" value="Grip"/>
    <property type="match status" value="1"/>
</dbReference>
<name>A0ABM1KNA8_GEKJA</name>
<evidence type="ECO:0000259" key="7">
    <source>
        <dbReference type="PROSITE" id="PS50913"/>
    </source>
</evidence>
<evidence type="ECO:0000256" key="3">
    <source>
        <dbReference type="ARBA" id="ARBA00022553"/>
    </source>
</evidence>
<evidence type="ECO:0000313" key="9">
    <source>
        <dbReference type="RefSeq" id="XP_015275195.1"/>
    </source>
</evidence>
<keyword evidence="8" id="KW-1185">Reference proteome</keyword>
<comment type="subcellular location">
    <subcellularLocation>
        <location evidence="1">Cytoplasm</location>
    </subcellularLocation>
</comment>
<dbReference type="InterPro" id="IPR000237">
    <property type="entry name" value="GRIP_dom"/>
</dbReference>
<gene>
    <name evidence="9" type="primary">GCC2</name>
</gene>
<reference evidence="9" key="1">
    <citation type="submission" date="2025-08" db="UniProtKB">
        <authorList>
            <consortium name="RefSeq"/>
        </authorList>
    </citation>
    <scope>IDENTIFICATION</scope>
</reference>
<dbReference type="InterPro" id="IPR051841">
    <property type="entry name" value="MT-Golgi_org_protein"/>
</dbReference>
<evidence type="ECO:0000256" key="4">
    <source>
        <dbReference type="ARBA" id="ARBA00023054"/>
    </source>
</evidence>
<dbReference type="RefSeq" id="XP_015275195.1">
    <property type="nucleotide sequence ID" value="XM_015419709.1"/>
</dbReference>
<feature type="non-terminal residue" evidence="9">
    <location>
        <position position="1"/>
    </location>
</feature>
<proteinExistence type="predicted"/>
<feature type="region of interest" description="Disordered" evidence="6">
    <location>
        <begin position="125"/>
        <end position="150"/>
    </location>
</feature>
<dbReference type="Pfam" id="PF16704">
    <property type="entry name" value="Rab_bind"/>
    <property type="match status" value="1"/>
</dbReference>
<evidence type="ECO:0000313" key="8">
    <source>
        <dbReference type="Proteomes" id="UP000694871"/>
    </source>
</evidence>
<evidence type="ECO:0000256" key="2">
    <source>
        <dbReference type="ARBA" id="ARBA00022490"/>
    </source>
</evidence>
<dbReference type="Pfam" id="PF01465">
    <property type="entry name" value="GRIP"/>
    <property type="match status" value="1"/>
</dbReference>
<dbReference type="PANTHER" id="PTHR18902:SF25">
    <property type="entry name" value="GRIP AND COILED-COIL DOMAIN-CONTAINING PROTEIN 2"/>
    <property type="match status" value="1"/>
</dbReference>
<dbReference type="PROSITE" id="PS50913">
    <property type="entry name" value="GRIP"/>
    <property type="match status" value="1"/>
</dbReference>
<dbReference type="GeneID" id="107117567"/>